<protein>
    <submittedName>
        <fullName evidence="1">Uncharacterized protein</fullName>
    </submittedName>
</protein>
<dbReference type="EMBL" id="JAAMOZ010000001">
    <property type="protein sequence ID" value="NIH56277.1"/>
    <property type="molecule type" value="Genomic_DNA"/>
</dbReference>
<comment type="caution">
    <text evidence="1">The sequence shown here is derived from an EMBL/GenBank/DDBJ whole genome shotgun (WGS) entry which is preliminary data.</text>
</comment>
<evidence type="ECO:0000313" key="2">
    <source>
        <dbReference type="Proteomes" id="UP000749311"/>
    </source>
</evidence>
<dbReference type="Proteomes" id="UP000749311">
    <property type="component" value="Unassembled WGS sequence"/>
</dbReference>
<evidence type="ECO:0000313" key="1">
    <source>
        <dbReference type="EMBL" id="NIH56277.1"/>
    </source>
</evidence>
<organism evidence="1 2">
    <name type="scientific">Brooklawnia cerclae</name>
    <dbReference type="NCBI Taxonomy" id="349934"/>
    <lineage>
        <taxon>Bacteria</taxon>
        <taxon>Bacillati</taxon>
        <taxon>Actinomycetota</taxon>
        <taxon>Actinomycetes</taxon>
        <taxon>Propionibacteriales</taxon>
        <taxon>Propionibacteriaceae</taxon>
        <taxon>Brooklawnia</taxon>
    </lineage>
</organism>
<sequence>MRIPIAASVIAVAAALLGLDGLTYAAVATLTLTVTGHLLATDPRTQGDPQ</sequence>
<proteinExistence type="predicted"/>
<reference evidence="1 2" key="1">
    <citation type="submission" date="2020-02" db="EMBL/GenBank/DDBJ databases">
        <title>Sequencing the genomes of 1000 actinobacteria strains.</title>
        <authorList>
            <person name="Klenk H.-P."/>
        </authorList>
    </citation>
    <scope>NUCLEOTIDE SEQUENCE [LARGE SCALE GENOMIC DNA]</scope>
    <source>
        <strain evidence="1 2">DSM 19609</strain>
    </source>
</reference>
<dbReference type="RefSeq" id="WP_167165265.1">
    <property type="nucleotide sequence ID" value="NZ_BAAAOO010000002.1"/>
</dbReference>
<accession>A0ABX0SD09</accession>
<name>A0ABX0SD09_9ACTN</name>
<keyword evidence="2" id="KW-1185">Reference proteome</keyword>
<gene>
    <name evidence="1" type="ORF">FB473_000922</name>
</gene>